<evidence type="ECO:0000256" key="6">
    <source>
        <dbReference type="SAM" id="MobiDB-lite"/>
    </source>
</evidence>
<feature type="domain" description="TonB C-terminal" evidence="7">
    <location>
        <begin position="171"/>
        <end position="256"/>
    </location>
</feature>
<dbReference type="AlphaFoldDB" id="A0A1I3W0T9"/>
<keyword evidence="9" id="KW-1185">Reference proteome</keyword>
<dbReference type="GO" id="GO:0015891">
    <property type="term" value="P:siderophore transport"/>
    <property type="evidence" value="ECO:0007669"/>
    <property type="project" value="InterPro"/>
</dbReference>
<keyword evidence="5" id="KW-0653">Protein transport</keyword>
<dbReference type="PRINTS" id="PR01374">
    <property type="entry name" value="TONBPROTEIN"/>
</dbReference>
<evidence type="ECO:0000256" key="3">
    <source>
        <dbReference type="ARBA" id="ARBA00022989"/>
    </source>
</evidence>
<dbReference type="GO" id="GO:0031992">
    <property type="term" value="F:energy transducer activity"/>
    <property type="evidence" value="ECO:0007669"/>
    <property type="project" value="InterPro"/>
</dbReference>
<evidence type="ECO:0000256" key="4">
    <source>
        <dbReference type="ARBA" id="ARBA00023136"/>
    </source>
</evidence>
<dbReference type="GO" id="GO:0055085">
    <property type="term" value="P:transmembrane transport"/>
    <property type="evidence" value="ECO:0007669"/>
    <property type="project" value="InterPro"/>
</dbReference>
<dbReference type="Proteomes" id="UP000198755">
    <property type="component" value="Unassembled WGS sequence"/>
</dbReference>
<dbReference type="NCBIfam" id="TIGR01352">
    <property type="entry name" value="tonB_Cterm"/>
    <property type="match status" value="1"/>
</dbReference>
<keyword evidence="3" id="KW-1133">Transmembrane helix</keyword>
<comment type="function">
    <text evidence="5">Interacts with outer membrane receptor proteins that carry out high-affinity binding and energy dependent uptake into the periplasmic space of specific substrates. It could act to transduce energy from the cytoplasmic membrane to specific energy-requiring processes in the outer membrane, resulting in the release into the periplasm of ligands bound by these outer membrane proteins.</text>
</comment>
<keyword evidence="4" id="KW-0472">Membrane</keyword>
<dbReference type="EMBL" id="FOSN01000001">
    <property type="protein sequence ID" value="SFK00096.1"/>
    <property type="molecule type" value="Genomic_DNA"/>
</dbReference>
<keyword evidence="5" id="KW-1003">Cell membrane</keyword>
<keyword evidence="5" id="KW-0813">Transport</keyword>
<keyword evidence="2" id="KW-0812">Transmembrane</keyword>
<dbReference type="STRING" id="1612308.SAMN05444581_101200"/>
<accession>A0A1I3W0T9</accession>
<dbReference type="OrthoDB" id="8456976at2"/>
<feature type="compositionally biased region" description="Pro residues" evidence="6">
    <location>
        <begin position="81"/>
        <end position="93"/>
    </location>
</feature>
<organism evidence="8 9">
    <name type="scientific">Methylocapsa palsarum</name>
    <dbReference type="NCBI Taxonomy" id="1612308"/>
    <lineage>
        <taxon>Bacteria</taxon>
        <taxon>Pseudomonadati</taxon>
        <taxon>Pseudomonadota</taxon>
        <taxon>Alphaproteobacteria</taxon>
        <taxon>Hyphomicrobiales</taxon>
        <taxon>Beijerinckiaceae</taxon>
        <taxon>Methylocapsa</taxon>
    </lineage>
</organism>
<comment type="subcellular location">
    <subcellularLocation>
        <location evidence="5">Cell inner membrane</location>
        <topology evidence="5">Single-pass membrane protein</topology>
        <orientation evidence="5">Periplasmic side</orientation>
    </subcellularLocation>
    <subcellularLocation>
        <location evidence="1">Membrane</location>
        <topology evidence="1">Single-pass membrane protein</topology>
    </subcellularLocation>
</comment>
<evidence type="ECO:0000256" key="5">
    <source>
        <dbReference type="RuleBase" id="RU362123"/>
    </source>
</evidence>
<evidence type="ECO:0000259" key="7">
    <source>
        <dbReference type="PROSITE" id="PS52015"/>
    </source>
</evidence>
<protein>
    <recommendedName>
        <fullName evidence="5">Protein TonB</fullName>
    </recommendedName>
</protein>
<evidence type="ECO:0000256" key="2">
    <source>
        <dbReference type="ARBA" id="ARBA00022692"/>
    </source>
</evidence>
<dbReference type="SUPFAM" id="SSF74653">
    <property type="entry name" value="TolA/TonB C-terminal domain"/>
    <property type="match status" value="1"/>
</dbReference>
<evidence type="ECO:0000256" key="1">
    <source>
        <dbReference type="ARBA" id="ARBA00004167"/>
    </source>
</evidence>
<name>A0A1I3W0T9_9HYPH</name>
<dbReference type="GO" id="GO:0015031">
    <property type="term" value="P:protein transport"/>
    <property type="evidence" value="ECO:0007669"/>
    <property type="project" value="UniProtKB-UniRule"/>
</dbReference>
<evidence type="ECO:0000313" key="9">
    <source>
        <dbReference type="Proteomes" id="UP000198755"/>
    </source>
</evidence>
<dbReference type="InterPro" id="IPR006260">
    <property type="entry name" value="TonB/TolA_C"/>
</dbReference>
<dbReference type="Pfam" id="PF03544">
    <property type="entry name" value="TonB_C"/>
    <property type="match status" value="1"/>
</dbReference>
<sequence length="256" mass="26533">MTSAVALIGSNLDDFEQSPQQLEGGSQSLLALQRARPSYLTQGLAVGVYALALAAAVTHTAAPKPPVEEEALELVMLPPAVPEQPIEEPPPPVAEETPPEEAQDLTPPVVEEPPVAPVIAKPQPKPKPKPTPKPVEHAKPADKPQPSRQAEAPRSAPAVKVPPNAIPSGYFNQVSSRVAHAAQSTRPAAALARHEFGRVGYRIVISPSGSVVSVSVSSSGHADLDAAARQALARAAPFPAFGGAHPVAVSGGIQYR</sequence>
<dbReference type="GO" id="GO:0030288">
    <property type="term" value="C:outer membrane-bounded periplasmic space"/>
    <property type="evidence" value="ECO:0007669"/>
    <property type="project" value="InterPro"/>
</dbReference>
<dbReference type="GO" id="GO:0005886">
    <property type="term" value="C:plasma membrane"/>
    <property type="evidence" value="ECO:0007669"/>
    <property type="project" value="UniProtKB-SubCell"/>
</dbReference>
<feature type="region of interest" description="Disordered" evidence="6">
    <location>
        <begin position="81"/>
        <end position="163"/>
    </location>
</feature>
<dbReference type="PROSITE" id="PS52015">
    <property type="entry name" value="TONB_CTD"/>
    <property type="match status" value="1"/>
</dbReference>
<evidence type="ECO:0000313" key="8">
    <source>
        <dbReference type="EMBL" id="SFK00096.1"/>
    </source>
</evidence>
<dbReference type="InterPro" id="IPR037682">
    <property type="entry name" value="TonB_C"/>
</dbReference>
<dbReference type="RefSeq" id="WP_091676123.1">
    <property type="nucleotide sequence ID" value="NZ_FOSN01000001.1"/>
</dbReference>
<keyword evidence="5" id="KW-0997">Cell inner membrane</keyword>
<dbReference type="InterPro" id="IPR003538">
    <property type="entry name" value="TonB"/>
</dbReference>
<proteinExistence type="inferred from homology"/>
<comment type="similarity">
    <text evidence="5">Belongs to the TonB family.</text>
</comment>
<keyword evidence="5" id="KW-0735">Signal-anchor</keyword>
<reference evidence="8 9" key="1">
    <citation type="submission" date="2016-10" db="EMBL/GenBank/DDBJ databases">
        <authorList>
            <person name="de Groot N.N."/>
        </authorList>
    </citation>
    <scope>NUCLEOTIDE SEQUENCE [LARGE SCALE GENOMIC DNA]</scope>
    <source>
        <strain evidence="8 9">NE2</strain>
    </source>
</reference>
<gene>
    <name evidence="8" type="ORF">SAMN05444581_101200</name>
</gene>
<dbReference type="Gene3D" id="3.30.1150.10">
    <property type="match status" value="1"/>
</dbReference>